<dbReference type="Pfam" id="PF02515">
    <property type="entry name" value="CoA_transf_3"/>
    <property type="match status" value="1"/>
</dbReference>
<gene>
    <name evidence="2" type="ORF">GCM10017653_18270</name>
</gene>
<reference evidence="2" key="1">
    <citation type="journal article" date="2014" name="Int. J. Syst. Evol. Microbiol.">
        <title>Complete genome sequence of Corynebacterium casei LMG S-19264T (=DSM 44701T), isolated from a smear-ripened cheese.</title>
        <authorList>
            <consortium name="US DOE Joint Genome Institute (JGI-PGF)"/>
            <person name="Walter F."/>
            <person name="Albersmeier A."/>
            <person name="Kalinowski J."/>
            <person name="Ruckert C."/>
        </authorList>
    </citation>
    <scope>NUCLEOTIDE SEQUENCE</scope>
    <source>
        <strain evidence="2">VKM B-2789</strain>
    </source>
</reference>
<proteinExistence type="predicted"/>
<evidence type="ECO:0000256" key="1">
    <source>
        <dbReference type="ARBA" id="ARBA00022679"/>
    </source>
</evidence>
<dbReference type="GO" id="GO:0008410">
    <property type="term" value="F:CoA-transferase activity"/>
    <property type="evidence" value="ECO:0007669"/>
    <property type="project" value="TreeGrafter"/>
</dbReference>
<dbReference type="InterPro" id="IPR044855">
    <property type="entry name" value="CoA-Trfase_III_dom3_sf"/>
</dbReference>
<dbReference type="InterPro" id="IPR023606">
    <property type="entry name" value="CoA-Trfase_III_dom_1_sf"/>
</dbReference>
<evidence type="ECO:0000313" key="2">
    <source>
        <dbReference type="EMBL" id="GLK83757.1"/>
    </source>
</evidence>
<dbReference type="EMBL" id="BSFM01000011">
    <property type="protein sequence ID" value="GLK83757.1"/>
    <property type="molecule type" value="Genomic_DNA"/>
</dbReference>
<keyword evidence="1 2" id="KW-0808">Transferase</keyword>
<dbReference type="SUPFAM" id="SSF89796">
    <property type="entry name" value="CoA-transferase family III (CaiB/BaiF)"/>
    <property type="match status" value="1"/>
</dbReference>
<dbReference type="PANTHER" id="PTHR48207:SF3">
    <property type="entry name" value="SUCCINATE--HYDROXYMETHYLGLUTARATE COA-TRANSFERASE"/>
    <property type="match status" value="1"/>
</dbReference>
<sequence length="419" mass="45160">MSRAAPAGALGDLRVIDLTHFLAGPYCTQMLADQGADVVKVEPPAGDVTRTFGPFHPEDGLRAYAGYFASVNRNKRSITLDLKQDAAREVLLALIDGADVVVENYRAGVMEKLGLSYETLRARNPKLVYATIRGFGDARTLPSPYGDWPAYDVVAQAFGGIMAITGELGGEPTKIGPGVGDIVPAMLAAFGIVCAVHHAGRTGQGQFVDVSMVDSILALCERVLHQYAYGGTVPVPQGNQHPFLCPFGTFPTRDGSCTITAYDDRMFCELCRLFDMPELPADARFSTWQVRYDNHVELIDILSGFTRRRTKQELLVLLGGRVPFGPVYNVADIMADPHFAAREMIVPVEQPGMDQPVMLAGIPVKMTETPGSIRRRAPLLGEHTDEVLAEAGLAPAAIEELRAAGIFGALLSQTTETAA</sequence>
<evidence type="ECO:0000313" key="3">
    <source>
        <dbReference type="Proteomes" id="UP001143330"/>
    </source>
</evidence>
<comment type="caution">
    <text evidence="2">The sequence shown here is derived from an EMBL/GenBank/DDBJ whole genome shotgun (WGS) entry which is preliminary data.</text>
</comment>
<accession>A0A9W6NAN5</accession>
<name>A0A9W6NAN5_9HYPH</name>
<dbReference type="InterPro" id="IPR003673">
    <property type="entry name" value="CoA-Trfase_fam_III"/>
</dbReference>
<dbReference type="RefSeq" id="WP_213363967.1">
    <property type="nucleotide sequence ID" value="NZ_BSFM01000011.1"/>
</dbReference>
<dbReference type="Proteomes" id="UP001143330">
    <property type="component" value="Unassembled WGS sequence"/>
</dbReference>
<organism evidence="2 3">
    <name type="scientific">Ancylobacter defluvii</name>
    <dbReference type="NCBI Taxonomy" id="1282440"/>
    <lineage>
        <taxon>Bacteria</taxon>
        <taxon>Pseudomonadati</taxon>
        <taxon>Pseudomonadota</taxon>
        <taxon>Alphaproteobacteria</taxon>
        <taxon>Hyphomicrobiales</taxon>
        <taxon>Xanthobacteraceae</taxon>
        <taxon>Ancylobacter</taxon>
    </lineage>
</organism>
<keyword evidence="3" id="KW-1185">Reference proteome</keyword>
<dbReference type="InterPro" id="IPR050483">
    <property type="entry name" value="CoA-transferase_III_domain"/>
</dbReference>
<dbReference type="PANTHER" id="PTHR48207">
    <property type="entry name" value="SUCCINATE--HYDROXYMETHYLGLUTARATE COA-TRANSFERASE"/>
    <property type="match status" value="1"/>
</dbReference>
<dbReference type="Gene3D" id="3.40.50.10540">
    <property type="entry name" value="Crotonobetainyl-coa:carnitine coa-transferase, domain 1"/>
    <property type="match status" value="1"/>
</dbReference>
<dbReference type="AlphaFoldDB" id="A0A9W6NAN5"/>
<reference evidence="2" key="2">
    <citation type="submission" date="2023-01" db="EMBL/GenBank/DDBJ databases">
        <authorList>
            <person name="Sun Q."/>
            <person name="Evtushenko L."/>
        </authorList>
    </citation>
    <scope>NUCLEOTIDE SEQUENCE</scope>
    <source>
        <strain evidence="2">VKM B-2789</strain>
    </source>
</reference>
<protein>
    <submittedName>
        <fullName evidence="2">CoA transferase</fullName>
    </submittedName>
</protein>
<dbReference type="Gene3D" id="3.30.1540.10">
    <property type="entry name" value="formyl-coa transferase, domain 3"/>
    <property type="match status" value="1"/>
</dbReference>